<dbReference type="RefSeq" id="WP_029495181.1">
    <property type="nucleotide sequence ID" value="NZ_ATKH01000063.1"/>
</dbReference>
<dbReference type="InterPro" id="IPR036388">
    <property type="entry name" value="WH-like_DNA-bd_sf"/>
</dbReference>
<dbReference type="Gene3D" id="1.10.10.10">
    <property type="entry name" value="Winged helix-like DNA-binding domain superfamily/Winged helix DNA-binding domain"/>
    <property type="match status" value="1"/>
</dbReference>
<gene>
    <name evidence="1" type="ORF">RN92_06340</name>
</gene>
<evidence type="ECO:0000313" key="1">
    <source>
        <dbReference type="EMBL" id="ALQ35525.1"/>
    </source>
</evidence>
<sequence length="267" mass="31532">MRDIRNKGWFWVENSLIDRDDLNPYEKLLYMTLARYCDNDGKCFPAIETLMKATGINSKATIVKYLKNLEEKELIFVVRCSGKSNTYYLKNAEKKEDNQFNSNTSSATEPVQEMNYTSSPDELLPVHEVNSKETNLKKPIKKTNKEKYKKEKTKNEVQDFIINLEAGKDYKELLFKYVEYRKSIKKPIKTIVPIQKILKDFPDWFSLDEAINIAMEKEWQGLEPEWIAKYKQSKASNFNNKQTQTRDLSYTEVSENYLEEMKERYGL</sequence>
<name>A0AAC9F124_9FUSO</name>
<evidence type="ECO:0000313" key="2">
    <source>
        <dbReference type="Proteomes" id="UP000068516"/>
    </source>
</evidence>
<evidence type="ECO:0008006" key="3">
    <source>
        <dbReference type="Google" id="ProtNLM"/>
    </source>
</evidence>
<dbReference type="AlphaFoldDB" id="A0AAC9F124"/>
<accession>A0AAC9F124</accession>
<protein>
    <recommendedName>
        <fullName evidence="3">Helix-turn-helix domain-containing protein</fullName>
    </recommendedName>
</protein>
<proteinExistence type="predicted"/>
<dbReference type="Pfam" id="PF13730">
    <property type="entry name" value="HTH_36"/>
    <property type="match status" value="1"/>
</dbReference>
<dbReference type="EMBL" id="CP013336">
    <property type="protein sequence ID" value="ALQ35525.1"/>
    <property type="molecule type" value="Genomic_DNA"/>
</dbReference>
<organism evidence="1 2">
    <name type="scientific">Fusobacterium hwasookii ChDC F206</name>
    <dbReference type="NCBI Taxonomy" id="1307443"/>
    <lineage>
        <taxon>Bacteria</taxon>
        <taxon>Fusobacteriati</taxon>
        <taxon>Fusobacteriota</taxon>
        <taxon>Fusobacteriia</taxon>
        <taxon>Fusobacteriales</taxon>
        <taxon>Fusobacteriaceae</taxon>
        <taxon>Fusobacterium</taxon>
    </lineage>
</organism>
<reference evidence="1 2" key="1">
    <citation type="submission" date="2015-11" db="EMBL/GenBank/DDBJ databases">
        <authorList>
            <person name="Kook J.-K."/>
            <person name="Park S.-N."/>
            <person name="Lim Y.K."/>
            <person name="Jo E."/>
        </authorList>
    </citation>
    <scope>NUCLEOTIDE SEQUENCE [LARGE SCALE GENOMIC DNA]</scope>
    <source>
        <strain evidence="1 2">ChDC F206</strain>
    </source>
</reference>
<dbReference type="GeneID" id="60659217"/>
<dbReference type="Proteomes" id="UP000068516">
    <property type="component" value="Chromosome"/>
</dbReference>